<dbReference type="GO" id="GO:0020037">
    <property type="term" value="F:heme binding"/>
    <property type="evidence" value="ECO:0007669"/>
    <property type="project" value="InterPro"/>
</dbReference>
<feature type="binding site" description="covalent" evidence="11">
    <location>
        <position position="352"/>
    </location>
    <ligand>
        <name>heme c</name>
        <dbReference type="ChEBI" id="CHEBI:61717"/>
        <label>3</label>
    </ligand>
</feature>
<dbReference type="RefSeq" id="WP_187058657.1">
    <property type="nucleotide sequence ID" value="NZ_CP060412.1"/>
</dbReference>
<dbReference type="PANTHER" id="PTHR35008:SF8">
    <property type="entry name" value="ALCOHOL DEHYDROGENASE CYTOCHROME C SUBUNIT"/>
    <property type="match status" value="1"/>
</dbReference>
<dbReference type="PROSITE" id="PS51007">
    <property type="entry name" value="CYTC"/>
    <property type="match status" value="3"/>
</dbReference>
<evidence type="ECO:0000256" key="10">
    <source>
        <dbReference type="ARBA" id="ARBA00023136"/>
    </source>
</evidence>
<protein>
    <submittedName>
        <fullName evidence="16">Cytochrome c</fullName>
    </submittedName>
</protein>
<dbReference type="EMBL" id="CP060412">
    <property type="protein sequence ID" value="QNK03187.1"/>
    <property type="molecule type" value="Genomic_DNA"/>
</dbReference>
<feature type="transmembrane region" description="Helical" evidence="14">
    <location>
        <begin position="15"/>
        <end position="36"/>
    </location>
</feature>
<feature type="binding site" description="axial binding residue" evidence="12">
    <location>
        <position position="353"/>
    </location>
    <ligand>
        <name>heme c</name>
        <dbReference type="ChEBI" id="CHEBI:61717"/>
        <label>3</label>
    </ligand>
    <ligandPart>
        <name>Fe</name>
        <dbReference type="ChEBI" id="CHEBI:18248"/>
    </ligandPart>
</feature>
<keyword evidence="17" id="KW-1185">Reference proteome</keyword>
<evidence type="ECO:0000256" key="8">
    <source>
        <dbReference type="ARBA" id="ARBA00022982"/>
    </source>
</evidence>
<reference evidence="16 17" key="1">
    <citation type="submission" date="2020-08" db="EMBL/GenBank/DDBJ databases">
        <title>Dyella sp. G9 isolated from forest soil.</title>
        <authorList>
            <person name="Fu J."/>
            <person name="Qiu L."/>
        </authorList>
    </citation>
    <scope>NUCLEOTIDE SEQUENCE [LARGE SCALE GENOMIC DNA]</scope>
    <source>
        <strain evidence="16 17">G9</strain>
    </source>
</reference>
<sequence length="480" mass="50826">MNTFGKRRRRGGGGLFRLIVVLIVLVVIAWVAAMLFPGGGGDPAAKAAESTPDQLRQGEYLARVGDCAACHTAPGGQPFAGGLAIASPIGTIYSTNITPDPDTGIGKYTYGQFERAVRRGIDAQGHTLYPAMPYPSYAKVSDQDIQALYAYFLHSVQPVKQANKAEGIAWPLSMRWPLTYWRWLFAPSVKPVETAGAGNATLARGQYLVEGLGHCGACHTPRSFTLQEKALGPDQGTTYLSGGESDNWVAPSLRGELASGLGSVPENELATLLKNGRSDRSAVFGGMSDVVEHSTQYMNDADLAAIAHFLKSLPAARQEQALTYNGATRATLASGNAGAPGAQLYVDNCATCHRTDGHGYAQVFPALAGNPVLNSDNAGSAVRLVLHGGTMPSGRDAPTQFSMPAFRERLTDQQIADILTFVRSSWGNRGGAVTAQQVSRLRKLPPGGQPLMTGYDPRQRGSDDPGPLAEDQAGTPVTTK</sequence>
<dbReference type="Proteomes" id="UP000515873">
    <property type="component" value="Chromosome"/>
</dbReference>
<comment type="cofactor">
    <cofactor evidence="11">
        <name>heme c</name>
        <dbReference type="ChEBI" id="CHEBI:61717"/>
    </cofactor>
    <text evidence="11">Binds 3 heme c groups covalently per subunit.</text>
</comment>
<evidence type="ECO:0000256" key="7">
    <source>
        <dbReference type="ARBA" id="ARBA00022737"/>
    </source>
</evidence>
<dbReference type="GO" id="GO:0009055">
    <property type="term" value="F:electron transfer activity"/>
    <property type="evidence" value="ECO:0007669"/>
    <property type="project" value="InterPro"/>
</dbReference>
<feature type="domain" description="Cytochrome c" evidence="15">
    <location>
        <begin position="53"/>
        <end position="156"/>
    </location>
</feature>
<dbReference type="GO" id="GO:0005506">
    <property type="term" value="F:iron ion binding"/>
    <property type="evidence" value="ECO:0007669"/>
    <property type="project" value="InterPro"/>
</dbReference>
<evidence type="ECO:0000256" key="3">
    <source>
        <dbReference type="ARBA" id="ARBA00022475"/>
    </source>
</evidence>
<dbReference type="SUPFAM" id="SSF46626">
    <property type="entry name" value="Cytochrome c"/>
    <property type="match status" value="3"/>
</dbReference>
<keyword evidence="3" id="KW-1003">Cell membrane</keyword>
<evidence type="ECO:0000256" key="12">
    <source>
        <dbReference type="PIRSR" id="PIRSR000018-51"/>
    </source>
</evidence>
<feature type="domain" description="Cytochrome c" evidence="15">
    <location>
        <begin position="336"/>
        <end position="426"/>
    </location>
</feature>
<dbReference type="InterPro" id="IPR008168">
    <property type="entry name" value="Cyt_C_IC"/>
</dbReference>
<feature type="binding site" description="axial binding residue" evidence="12">
    <location>
        <position position="219"/>
    </location>
    <ligand>
        <name>heme c</name>
        <dbReference type="ChEBI" id="CHEBI:61717"/>
        <label>2</label>
    </ligand>
    <ligandPart>
        <name>Fe</name>
        <dbReference type="ChEBI" id="CHEBI:18248"/>
    </ligandPart>
</feature>
<dbReference type="InterPro" id="IPR014353">
    <property type="entry name" value="Membr-bd_ADH_cyt_c"/>
</dbReference>
<evidence type="ECO:0000256" key="1">
    <source>
        <dbReference type="ARBA" id="ARBA00004236"/>
    </source>
</evidence>
<keyword evidence="5 12" id="KW-0479">Metal-binding</keyword>
<organism evidence="16 17">
    <name type="scientific">Dyella telluris</name>
    <dbReference type="NCBI Taxonomy" id="2763498"/>
    <lineage>
        <taxon>Bacteria</taxon>
        <taxon>Pseudomonadati</taxon>
        <taxon>Pseudomonadota</taxon>
        <taxon>Gammaproteobacteria</taxon>
        <taxon>Lysobacterales</taxon>
        <taxon>Rhodanobacteraceae</taxon>
        <taxon>Dyella</taxon>
    </lineage>
</organism>
<keyword evidence="7" id="KW-0677">Repeat</keyword>
<feature type="binding site" description="covalent" evidence="11">
    <location>
        <position position="218"/>
    </location>
    <ligand>
        <name>heme c</name>
        <dbReference type="ChEBI" id="CHEBI:61717"/>
        <label>2</label>
    </ligand>
</feature>
<evidence type="ECO:0000259" key="15">
    <source>
        <dbReference type="PROSITE" id="PS51007"/>
    </source>
</evidence>
<feature type="binding site" description="axial binding residue" evidence="12">
    <location>
        <position position="71"/>
    </location>
    <ligand>
        <name>heme c</name>
        <dbReference type="ChEBI" id="CHEBI:61717"/>
        <label>1</label>
    </ligand>
    <ligandPart>
        <name>Fe</name>
        <dbReference type="ChEBI" id="CHEBI:18248"/>
    </ligandPart>
</feature>
<comment type="subcellular location">
    <subcellularLocation>
        <location evidence="1">Cell membrane</location>
    </subcellularLocation>
</comment>
<gene>
    <name evidence="16" type="ORF">H8F01_08815</name>
</gene>
<keyword evidence="8" id="KW-0249">Electron transport</keyword>
<dbReference type="Gene3D" id="1.10.760.10">
    <property type="entry name" value="Cytochrome c-like domain"/>
    <property type="match status" value="3"/>
</dbReference>
<proteinExistence type="predicted"/>
<evidence type="ECO:0000313" key="17">
    <source>
        <dbReference type="Proteomes" id="UP000515873"/>
    </source>
</evidence>
<keyword evidence="9 12" id="KW-0408">Iron</keyword>
<evidence type="ECO:0000256" key="5">
    <source>
        <dbReference type="ARBA" id="ARBA00022723"/>
    </source>
</evidence>
<evidence type="ECO:0000256" key="13">
    <source>
        <dbReference type="SAM" id="MobiDB-lite"/>
    </source>
</evidence>
<dbReference type="InterPro" id="IPR036909">
    <property type="entry name" value="Cyt_c-like_dom_sf"/>
</dbReference>
<dbReference type="AlphaFoldDB" id="A0A7G8Q8S9"/>
<feature type="binding site" description="covalent" evidence="11">
    <location>
        <position position="67"/>
    </location>
    <ligand>
        <name>heme c</name>
        <dbReference type="ChEBI" id="CHEBI:61717"/>
        <label>1</label>
    </ligand>
</feature>
<name>A0A7G8Q8S9_9GAMM</name>
<evidence type="ECO:0000313" key="16">
    <source>
        <dbReference type="EMBL" id="QNK03187.1"/>
    </source>
</evidence>
<dbReference type="Pfam" id="PF00034">
    <property type="entry name" value="Cytochrom_C"/>
    <property type="match status" value="2"/>
</dbReference>
<feature type="binding site" description="covalent" evidence="11">
    <location>
        <position position="215"/>
    </location>
    <ligand>
        <name>heme c</name>
        <dbReference type="ChEBI" id="CHEBI:61717"/>
        <label>2</label>
    </ligand>
</feature>
<dbReference type="GO" id="GO:0016614">
    <property type="term" value="F:oxidoreductase activity, acting on CH-OH group of donors"/>
    <property type="evidence" value="ECO:0007669"/>
    <property type="project" value="InterPro"/>
</dbReference>
<keyword evidence="14" id="KW-1133">Transmembrane helix</keyword>
<evidence type="ECO:0000256" key="9">
    <source>
        <dbReference type="ARBA" id="ARBA00023004"/>
    </source>
</evidence>
<accession>A0A7G8Q8S9</accession>
<feature type="domain" description="Cytochrome c" evidence="15">
    <location>
        <begin position="200"/>
        <end position="314"/>
    </location>
</feature>
<dbReference type="PRINTS" id="PR00605">
    <property type="entry name" value="CYTCHROMECIC"/>
</dbReference>
<dbReference type="GO" id="GO:0005886">
    <property type="term" value="C:plasma membrane"/>
    <property type="evidence" value="ECO:0007669"/>
    <property type="project" value="UniProtKB-SubCell"/>
</dbReference>
<keyword evidence="14" id="KW-0812">Transmembrane</keyword>
<dbReference type="PANTHER" id="PTHR35008">
    <property type="entry name" value="BLL4482 PROTEIN-RELATED"/>
    <property type="match status" value="1"/>
</dbReference>
<keyword evidence="4 11" id="KW-0349">Heme</keyword>
<dbReference type="PIRSF" id="PIRSF000018">
    <property type="entry name" value="Mb_ADH_cyt_c"/>
    <property type="match status" value="1"/>
</dbReference>
<feature type="binding site" description="covalent" evidence="11">
    <location>
        <position position="349"/>
    </location>
    <ligand>
        <name>heme c</name>
        <dbReference type="ChEBI" id="CHEBI:61717"/>
        <label>3</label>
    </ligand>
</feature>
<feature type="region of interest" description="Disordered" evidence="13">
    <location>
        <begin position="440"/>
        <end position="480"/>
    </location>
</feature>
<feature type="binding site" description="covalent" evidence="11">
    <location>
        <position position="70"/>
    </location>
    <ligand>
        <name>heme c</name>
        <dbReference type="ChEBI" id="CHEBI:61717"/>
        <label>1</label>
    </ligand>
</feature>
<keyword evidence="2" id="KW-0813">Transport</keyword>
<evidence type="ECO:0000256" key="14">
    <source>
        <dbReference type="SAM" id="Phobius"/>
    </source>
</evidence>
<dbReference type="InterPro" id="IPR051459">
    <property type="entry name" value="Cytochrome_c-type_DH"/>
</dbReference>
<keyword evidence="10 14" id="KW-0472">Membrane</keyword>
<evidence type="ECO:0000256" key="2">
    <source>
        <dbReference type="ARBA" id="ARBA00022448"/>
    </source>
</evidence>
<evidence type="ECO:0000256" key="11">
    <source>
        <dbReference type="PIRSR" id="PIRSR000018-50"/>
    </source>
</evidence>
<keyword evidence="6" id="KW-0732">Signal</keyword>
<dbReference type="InterPro" id="IPR009056">
    <property type="entry name" value="Cyt_c-like_dom"/>
</dbReference>
<evidence type="ECO:0000256" key="6">
    <source>
        <dbReference type="ARBA" id="ARBA00022729"/>
    </source>
</evidence>
<dbReference type="KEGG" id="dtl:H8F01_08815"/>
<evidence type="ECO:0000256" key="4">
    <source>
        <dbReference type="ARBA" id="ARBA00022617"/>
    </source>
</evidence>